<organism evidence="1 2">
    <name type="scientific">Saccharopolyspora gloriosae</name>
    <dbReference type="NCBI Taxonomy" id="455344"/>
    <lineage>
        <taxon>Bacteria</taxon>
        <taxon>Bacillati</taxon>
        <taxon>Actinomycetota</taxon>
        <taxon>Actinomycetes</taxon>
        <taxon>Pseudonocardiales</taxon>
        <taxon>Pseudonocardiaceae</taxon>
        <taxon>Saccharopolyspora</taxon>
    </lineage>
</organism>
<dbReference type="Proteomes" id="UP000580474">
    <property type="component" value="Unassembled WGS sequence"/>
</dbReference>
<protein>
    <submittedName>
        <fullName evidence="1">Transposase</fullName>
    </submittedName>
</protein>
<evidence type="ECO:0000313" key="2">
    <source>
        <dbReference type="Proteomes" id="UP000580474"/>
    </source>
</evidence>
<name>A0A840NMA1_9PSEU</name>
<evidence type="ECO:0000313" key="1">
    <source>
        <dbReference type="EMBL" id="MBB5070409.1"/>
    </source>
</evidence>
<sequence length="140" mass="15467">MADVPVDGRRVLIRLQTRRMRCGRLGCVRQTFREQPPRLVQRYQRRTVRLAAQVGSVARELAGHAGARAALAAVGVVVSRQTALRALLQLPLSARSVPRVIGVDDFALRKRQRDATVIINAETGERVDVLPGRKAEVLEA</sequence>
<dbReference type="EMBL" id="JACHIV010000001">
    <property type="protein sequence ID" value="MBB5070409.1"/>
    <property type="molecule type" value="Genomic_DNA"/>
</dbReference>
<dbReference type="InterPro" id="IPR047951">
    <property type="entry name" value="Transpos_ISL3"/>
</dbReference>
<reference evidence="1 2" key="1">
    <citation type="submission" date="2020-08" db="EMBL/GenBank/DDBJ databases">
        <title>Sequencing the genomes of 1000 actinobacteria strains.</title>
        <authorList>
            <person name="Klenk H.-P."/>
        </authorList>
    </citation>
    <scope>NUCLEOTIDE SEQUENCE [LARGE SCALE GENOMIC DNA]</scope>
    <source>
        <strain evidence="1 2">DSM 45582</strain>
    </source>
</reference>
<accession>A0A840NMA1</accession>
<dbReference type="PANTHER" id="PTHR33498:SF1">
    <property type="entry name" value="TRANSPOSASE FOR INSERTION SEQUENCE ELEMENT IS1557"/>
    <property type="match status" value="1"/>
</dbReference>
<comment type="caution">
    <text evidence="1">The sequence shown here is derived from an EMBL/GenBank/DDBJ whole genome shotgun (WGS) entry which is preliminary data.</text>
</comment>
<dbReference type="AlphaFoldDB" id="A0A840NMA1"/>
<proteinExistence type="predicted"/>
<keyword evidence="2" id="KW-1185">Reference proteome</keyword>
<dbReference type="PANTHER" id="PTHR33498">
    <property type="entry name" value="TRANSPOSASE FOR INSERTION SEQUENCE ELEMENT IS1557"/>
    <property type="match status" value="1"/>
</dbReference>
<gene>
    <name evidence="1" type="ORF">BJ969_003497</name>
</gene>